<feature type="transmembrane region" description="Helical" evidence="7">
    <location>
        <begin position="224"/>
        <end position="246"/>
    </location>
</feature>
<dbReference type="Proteomes" id="UP001152604">
    <property type="component" value="Unassembled WGS sequence"/>
</dbReference>
<feature type="transmembrane region" description="Helical" evidence="7">
    <location>
        <begin position="101"/>
        <end position="126"/>
    </location>
</feature>
<keyword evidence="2 7" id="KW-0813">Transport</keyword>
<feature type="transmembrane region" description="Helical" evidence="7">
    <location>
        <begin position="167"/>
        <end position="186"/>
    </location>
</feature>
<dbReference type="PANTHER" id="PTHR32243:SF18">
    <property type="entry name" value="INNER MEMBRANE ABC TRANSPORTER PERMEASE PROTEIN YCJP"/>
    <property type="match status" value="1"/>
</dbReference>
<dbReference type="CDD" id="cd06261">
    <property type="entry name" value="TM_PBP2"/>
    <property type="match status" value="1"/>
</dbReference>
<dbReference type="InterPro" id="IPR035906">
    <property type="entry name" value="MetI-like_sf"/>
</dbReference>
<dbReference type="InterPro" id="IPR000515">
    <property type="entry name" value="MetI-like"/>
</dbReference>
<comment type="subcellular location">
    <subcellularLocation>
        <location evidence="1 7">Cell membrane</location>
        <topology evidence="1 7">Multi-pass membrane protein</topology>
    </subcellularLocation>
</comment>
<evidence type="ECO:0000256" key="2">
    <source>
        <dbReference type="ARBA" id="ARBA00022448"/>
    </source>
</evidence>
<evidence type="ECO:0000256" key="4">
    <source>
        <dbReference type="ARBA" id="ARBA00022692"/>
    </source>
</evidence>
<feature type="domain" description="ABC transmembrane type-1" evidence="8">
    <location>
        <begin position="101"/>
        <end position="290"/>
    </location>
</feature>
<dbReference type="Gene3D" id="1.10.3720.10">
    <property type="entry name" value="MetI-like"/>
    <property type="match status" value="1"/>
</dbReference>
<protein>
    <submittedName>
        <fullName evidence="9">Sugar ABC transporter permease</fullName>
    </submittedName>
</protein>
<keyword evidence="6 7" id="KW-0472">Membrane</keyword>
<evidence type="ECO:0000256" key="6">
    <source>
        <dbReference type="ARBA" id="ARBA00023136"/>
    </source>
</evidence>
<feature type="transmembrane region" description="Helical" evidence="7">
    <location>
        <begin position="31"/>
        <end position="53"/>
    </location>
</feature>
<evidence type="ECO:0000256" key="5">
    <source>
        <dbReference type="ARBA" id="ARBA00022989"/>
    </source>
</evidence>
<proteinExistence type="inferred from homology"/>
<evidence type="ECO:0000256" key="3">
    <source>
        <dbReference type="ARBA" id="ARBA00022475"/>
    </source>
</evidence>
<evidence type="ECO:0000259" key="8">
    <source>
        <dbReference type="PROSITE" id="PS50928"/>
    </source>
</evidence>
<sequence length="305" mass="33480">MEARSLRFASANDGPASCMMKRSVPFEISRYAAILAAIAVTLVPILWMVSMAFKPIAEWSATGAELTWWPKDPTLSNFRFVFGESTNNLIVALDRTALKPILSSLLSATFGTAIAMSAGTAAAYGLSRFGSGQNLPLALIQLRLFPPMAVMTPVMIMWAFLNFTDSWWGLSLIYGIVTLPFAFWLMKTFFDDMPREIEEAALVEGCSRLRVFTRITLPMMRAPLASAALFVFILNWSDYLIALLLTTREWVTVPVYMASLSSSMTGQLYGAKAALGLIAAVPPVIMGIAIQRHLVRGLTFGALKQ</sequence>
<comment type="caution">
    <text evidence="9">The sequence shown here is derived from an EMBL/GenBank/DDBJ whole genome shotgun (WGS) entry which is preliminary data.</text>
</comment>
<evidence type="ECO:0000256" key="7">
    <source>
        <dbReference type="RuleBase" id="RU363032"/>
    </source>
</evidence>
<name>A0ABM9EE66_9HYPH</name>
<dbReference type="InterPro" id="IPR050901">
    <property type="entry name" value="BP-dep_ABC_trans_perm"/>
</dbReference>
<dbReference type="PROSITE" id="PS50928">
    <property type="entry name" value="ABC_TM1"/>
    <property type="match status" value="1"/>
</dbReference>
<organism evidence="9 10">
    <name type="scientific">Mesorhizobium ventifaucium</name>
    <dbReference type="NCBI Taxonomy" id="666020"/>
    <lineage>
        <taxon>Bacteria</taxon>
        <taxon>Pseudomonadati</taxon>
        <taxon>Pseudomonadota</taxon>
        <taxon>Alphaproteobacteria</taxon>
        <taxon>Hyphomicrobiales</taxon>
        <taxon>Phyllobacteriaceae</taxon>
        <taxon>Mesorhizobium</taxon>
    </lineage>
</organism>
<keyword evidence="10" id="KW-1185">Reference proteome</keyword>
<keyword evidence="5 7" id="KW-1133">Transmembrane helix</keyword>
<feature type="transmembrane region" description="Helical" evidence="7">
    <location>
        <begin position="266"/>
        <end position="290"/>
    </location>
</feature>
<evidence type="ECO:0000256" key="1">
    <source>
        <dbReference type="ARBA" id="ARBA00004651"/>
    </source>
</evidence>
<evidence type="ECO:0000313" key="10">
    <source>
        <dbReference type="Proteomes" id="UP001152604"/>
    </source>
</evidence>
<dbReference type="Pfam" id="PF00528">
    <property type="entry name" value="BPD_transp_1"/>
    <property type="match status" value="1"/>
</dbReference>
<feature type="transmembrane region" description="Helical" evidence="7">
    <location>
        <begin position="138"/>
        <end position="161"/>
    </location>
</feature>
<keyword evidence="3" id="KW-1003">Cell membrane</keyword>
<keyword evidence="4 7" id="KW-0812">Transmembrane</keyword>
<dbReference type="SUPFAM" id="SSF161098">
    <property type="entry name" value="MetI-like"/>
    <property type="match status" value="1"/>
</dbReference>
<comment type="similarity">
    <text evidence="7">Belongs to the binding-protein-dependent transport system permease family.</text>
</comment>
<evidence type="ECO:0000313" key="9">
    <source>
        <dbReference type="EMBL" id="CAH2407627.1"/>
    </source>
</evidence>
<reference evidence="9" key="1">
    <citation type="submission" date="2022-03" db="EMBL/GenBank/DDBJ databases">
        <authorList>
            <person name="Brunel B."/>
        </authorList>
    </citation>
    <scope>NUCLEOTIDE SEQUENCE</scope>
    <source>
        <strain evidence="9">STM4922sample</strain>
    </source>
</reference>
<dbReference type="PANTHER" id="PTHR32243">
    <property type="entry name" value="MALTOSE TRANSPORT SYSTEM PERMEASE-RELATED"/>
    <property type="match status" value="1"/>
</dbReference>
<dbReference type="EMBL" id="CAKXZS010000078">
    <property type="protein sequence ID" value="CAH2407627.1"/>
    <property type="molecule type" value="Genomic_DNA"/>
</dbReference>
<gene>
    <name evidence="9" type="ORF">MES4922_80023</name>
</gene>
<accession>A0ABM9EE66</accession>